<keyword evidence="8" id="KW-1185">Reference proteome</keyword>
<gene>
    <name evidence="7" type="ORF">NMOB1V02_LOCUS6446</name>
</gene>
<protein>
    <recommendedName>
        <fullName evidence="9">Aquaporin</fullName>
    </recommendedName>
</protein>
<evidence type="ECO:0000313" key="7">
    <source>
        <dbReference type="EMBL" id="CAD7278749.1"/>
    </source>
</evidence>
<dbReference type="InterPro" id="IPR016697">
    <property type="entry name" value="Aquaporin_11/12"/>
</dbReference>
<dbReference type="EMBL" id="OA883384">
    <property type="protein sequence ID" value="CAD7278749.1"/>
    <property type="molecule type" value="Genomic_DNA"/>
</dbReference>
<dbReference type="EMBL" id="CAJPEX010001347">
    <property type="protein sequence ID" value="CAG0918901.1"/>
    <property type="molecule type" value="Genomic_DNA"/>
</dbReference>
<feature type="transmembrane region" description="Helical" evidence="5">
    <location>
        <begin position="70"/>
        <end position="88"/>
    </location>
</feature>
<organism evidence="7">
    <name type="scientific">Notodromas monacha</name>
    <dbReference type="NCBI Taxonomy" id="399045"/>
    <lineage>
        <taxon>Eukaryota</taxon>
        <taxon>Metazoa</taxon>
        <taxon>Ecdysozoa</taxon>
        <taxon>Arthropoda</taxon>
        <taxon>Crustacea</taxon>
        <taxon>Oligostraca</taxon>
        <taxon>Ostracoda</taxon>
        <taxon>Podocopa</taxon>
        <taxon>Podocopida</taxon>
        <taxon>Cypridocopina</taxon>
        <taxon>Cypridoidea</taxon>
        <taxon>Cyprididae</taxon>
        <taxon>Notodromas</taxon>
    </lineage>
</organism>
<dbReference type="GO" id="GO:0015267">
    <property type="term" value="F:channel activity"/>
    <property type="evidence" value="ECO:0007669"/>
    <property type="project" value="TreeGrafter"/>
</dbReference>
<dbReference type="InterPro" id="IPR051883">
    <property type="entry name" value="AQP11/12_channel"/>
</dbReference>
<name>A0A7R9BQE7_9CRUS</name>
<dbReference type="Proteomes" id="UP000678499">
    <property type="component" value="Unassembled WGS sequence"/>
</dbReference>
<evidence type="ECO:0000256" key="5">
    <source>
        <dbReference type="SAM" id="Phobius"/>
    </source>
</evidence>
<comment type="subcellular location">
    <subcellularLocation>
        <location evidence="1">Membrane</location>
        <topology evidence="1">Multi-pass membrane protein</topology>
    </subcellularLocation>
</comment>
<keyword evidence="2 5" id="KW-0812">Transmembrane</keyword>
<sequence length="255" mass="28227">MGCLEASVIFMVATCALSVVARKLAKRHLVEPNQDPSKSSAWILAEEAIATFELCAVCYELSTVCDHFGALYYGIGLFLAVLWWAMTWEEAKACPYFHFADMLTRKRGMFDGLSRIAVETVAGLLVYPYVWTFWALGLSTEHRQKAFDLRCITDMQVSPMNAALVEGAGTMACVLFSLYINSKASWKISAPLDALVSSVLVCFALNYTGGYYNPVLATSLKLGCDNDDYVDHLAVYWLASSLGCIPQMLYPLIRS</sequence>
<dbReference type="AlphaFoldDB" id="A0A7R9BQE7"/>
<accession>A0A7R9BQE7</accession>
<feature type="signal peptide" evidence="6">
    <location>
        <begin position="1"/>
        <end position="21"/>
    </location>
</feature>
<dbReference type="SUPFAM" id="SSF81338">
    <property type="entry name" value="Aquaporin-like"/>
    <property type="match status" value="1"/>
</dbReference>
<evidence type="ECO:0000256" key="3">
    <source>
        <dbReference type="ARBA" id="ARBA00022989"/>
    </source>
</evidence>
<dbReference type="GO" id="GO:0005737">
    <property type="term" value="C:cytoplasm"/>
    <property type="evidence" value="ECO:0007669"/>
    <property type="project" value="TreeGrafter"/>
</dbReference>
<proteinExistence type="predicted"/>
<keyword evidence="4 5" id="KW-0472">Membrane</keyword>
<keyword evidence="6" id="KW-0732">Signal</keyword>
<evidence type="ECO:0000313" key="8">
    <source>
        <dbReference type="Proteomes" id="UP000678499"/>
    </source>
</evidence>
<dbReference type="PANTHER" id="PTHR21191:SF16">
    <property type="entry name" value="AQUAPORIN"/>
    <property type="match status" value="1"/>
</dbReference>
<evidence type="ECO:0000256" key="6">
    <source>
        <dbReference type="SAM" id="SignalP"/>
    </source>
</evidence>
<evidence type="ECO:0000256" key="2">
    <source>
        <dbReference type="ARBA" id="ARBA00022692"/>
    </source>
</evidence>
<feature type="transmembrane region" description="Helical" evidence="5">
    <location>
        <begin position="109"/>
        <end position="130"/>
    </location>
</feature>
<dbReference type="GO" id="GO:0016020">
    <property type="term" value="C:membrane"/>
    <property type="evidence" value="ECO:0007669"/>
    <property type="project" value="UniProtKB-SubCell"/>
</dbReference>
<feature type="chain" id="PRO_5036210172" description="Aquaporin" evidence="6">
    <location>
        <begin position="22"/>
        <end position="255"/>
    </location>
</feature>
<keyword evidence="3 5" id="KW-1133">Transmembrane helix</keyword>
<reference evidence="7" key="1">
    <citation type="submission" date="2020-11" db="EMBL/GenBank/DDBJ databases">
        <authorList>
            <person name="Tran Van P."/>
        </authorList>
    </citation>
    <scope>NUCLEOTIDE SEQUENCE</scope>
</reference>
<dbReference type="Gene3D" id="1.20.1080.10">
    <property type="entry name" value="Glycerol uptake facilitator protein"/>
    <property type="match status" value="1"/>
</dbReference>
<evidence type="ECO:0000256" key="4">
    <source>
        <dbReference type="ARBA" id="ARBA00023136"/>
    </source>
</evidence>
<feature type="transmembrane region" description="Helical" evidence="5">
    <location>
        <begin position="192"/>
        <end position="213"/>
    </location>
</feature>
<evidence type="ECO:0008006" key="9">
    <source>
        <dbReference type="Google" id="ProtNLM"/>
    </source>
</evidence>
<evidence type="ECO:0000256" key="1">
    <source>
        <dbReference type="ARBA" id="ARBA00004141"/>
    </source>
</evidence>
<dbReference type="PIRSF" id="PIRSF017529">
    <property type="entry name" value="Aquaporin_11/12"/>
    <property type="match status" value="1"/>
</dbReference>
<dbReference type="InterPro" id="IPR023271">
    <property type="entry name" value="Aquaporin-like"/>
</dbReference>
<feature type="transmembrane region" description="Helical" evidence="5">
    <location>
        <begin position="162"/>
        <end position="180"/>
    </location>
</feature>
<dbReference type="PANTHER" id="PTHR21191">
    <property type="entry name" value="AQUAPORIN"/>
    <property type="match status" value="1"/>
</dbReference>
<dbReference type="OrthoDB" id="1580043at2759"/>